<evidence type="ECO:0000313" key="3">
    <source>
        <dbReference type="Proteomes" id="UP000660262"/>
    </source>
</evidence>
<dbReference type="AlphaFoldDB" id="A0A830H4W0"/>
<dbReference type="InterPro" id="IPR039182">
    <property type="entry name" value="Pop1"/>
</dbReference>
<proteinExistence type="predicted"/>
<dbReference type="GO" id="GO:0001682">
    <property type="term" value="P:tRNA 5'-leader removal"/>
    <property type="evidence" value="ECO:0007669"/>
    <property type="project" value="InterPro"/>
</dbReference>
<sequence>MSSSRGGGDTRAQPVVYPLSYFRARLGDVTLCAERDKHQYVKEGTIEEQSKWTAHAVSRAAQRRAGAHVPSKFNKLRKHKMTRKVYAQTSGQRSMPTVVVKGKGQTWAAAVAAVARRARRRRALLRALWRMQALRPPQRVLRLESHIYLAARLPMDGTIAAPYVVAAGTGGRARGGRALARTLANGAVAHDASYTTCLQLDVDAPSADGAQAGRRADVAMAQALRFAFGHVNAQPLLQRSRCGQWWSPATDMERDATMALPGNAGKVPARVACFARGLRRRRAWIWIPPGAAESALVALQRAAQGIDVAPVRARACARRDLARIEVLGKKAWRRARVAWRFARGDVGALAAMTVCDPRLPRSSEPCEAESICWSAPSSSKAPAAMLRSVQDDNDDEDPAPPPRTQMHPLVTVRGEAAASHAVRRAAKRARLLEGIGPSADDTNDPAPVPLLVVRTGDGSLAGVCSRADASAMLLALVRRGQCRLVGARERLWAARLSRGRVWPFDYPESALANAACAVAERVLLRGQPPVGDPPSSLLMADGDMRICDWPRKERRVGEKKKKKAWRLKDVDARVKEPASTYVRAEVRAVGRGRPRRGTILLHDAVPVGVVTTPAPPGVAEASAHAFLRVDALPAHGTMHARDSRVYVVSVSRSTVL</sequence>
<dbReference type="GO" id="GO:0005655">
    <property type="term" value="C:nucleolar ribonuclease P complex"/>
    <property type="evidence" value="ECO:0007669"/>
    <property type="project" value="InterPro"/>
</dbReference>
<dbReference type="EMBL" id="BNJQ01000001">
    <property type="protein sequence ID" value="GHP01562.1"/>
    <property type="molecule type" value="Genomic_DNA"/>
</dbReference>
<dbReference type="Proteomes" id="UP000660262">
    <property type="component" value="Unassembled WGS sequence"/>
</dbReference>
<protein>
    <submittedName>
        <fullName evidence="2">Uncharacterized protein</fullName>
    </submittedName>
</protein>
<keyword evidence="3" id="KW-1185">Reference proteome</keyword>
<dbReference type="PANTHER" id="PTHR22731:SF3">
    <property type="entry name" value="RIBONUCLEASES P_MRP PROTEIN SUBUNIT POP1"/>
    <property type="match status" value="1"/>
</dbReference>
<dbReference type="GO" id="GO:0000172">
    <property type="term" value="C:ribonuclease MRP complex"/>
    <property type="evidence" value="ECO:0007669"/>
    <property type="project" value="InterPro"/>
</dbReference>
<name>A0A830H4W0_9CHLO</name>
<dbReference type="PANTHER" id="PTHR22731">
    <property type="entry name" value="RIBONUCLEASES P/MRP PROTEIN SUBUNIT POP1"/>
    <property type="match status" value="1"/>
</dbReference>
<gene>
    <name evidence="2" type="ORF">PPROV_000031800</name>
</gene>
<accession>A0A830H4W0</accession>
<evidence type="ECO:0000313" key="2">
    <source>
        <dbReference type="EMBL" id="GHP01562.1"/>
    </source>
</evidence>
<comment type="caution">
    <text evidence="2">The sequence shown here is derived from an EMBL/GenBank/DDBJ whole genome shotgun (WGS) entry which is preliminary data.</text>
</comment>
<evidence type="ECO:0000256" key="1">
    <source>
        <dbReference type="SAM" id="MobiDB-lite"/>
    </source>
</evidence>
<reference evidence="2" key="1">
    <citation type="submission" date="2020-10" db="EMBL/GenBank/DDBJ databases">
        <title>Unveiling of a novel bifunctional photoreceptor, Dualchrome1, isolated from a cosmopolitan green alga.</title>
        <authorList>
            <person name="Suzuki S."/>
            <person name="Kawachi M."/>
        </authorList>
    </citation>
    <scope>NUCLEOTIDE SEQUENCE</scope>
    <source>
        <strain evidence="2">NIES 2893</strain>
    </source>
</reference>
<organism evidence="2 3">
    <name type="scientific">Pycnococcus provasolii</name>
    <dbReference type="NCBI Taxonomy" id="41880"/>
    <lineage>
        <taxon>Eukaryota</taxon>
        <taxon>Viridiplantae</taxon>
        <taxon>Chlorophyta</taxon>
        <taxon>Pseudoscourfieldiophyceae</taxon>
        <taxon>Pseudoscourfieldiales</taxon>
        <taxon>Pycnococcaceae</taxon>
        <taxon>Pycnococcus</taxon>
    </lineage>
</organism>
<feature type="region of interest" description="Disordered" evidence="1">
    <location>
        <begin position="387"/>
        <end position="406"/>
    </location>
</feature>